<dbReference type="InterPro" id="IPR006439">
    <property type="entry name" value="HAD-SF_hydro_IA"/>
</dbReference>
<dbReference type="InterPro" id="IPR041492">
    <property type="entry name" value="HAD_2"/>
</dbReference>
<accession>A0A249P9R6</accession>
<dbReference type="eggNOG" id="COG1011">
    <property type="taxonomic scope" value="Bacteria"/>
</dbReference>
<dbReference type="NCBIfam" id="TIGR01509">
    <property type="entry name" value="HAD-SF-IA-v3"/>
    <property type="match status" value="1"/>
</dbReference>
<dbReference type="InterPro" id="IPR023198">
    <property type="entry name" value="PGP-like_dom2"/>
</dbReference>
<dbReference type="AlphaFoldDB" id="A0A249P9R6"/>
<name>A0A249P9R6_9HYPH</name>
<dbReference type="Pfam" id="PF13419">
    <property type="entry name" value="HAD_2"/>
    <property type="match status" value="1"/>
</dbReference>
<dbReference type="KEGG" id="esj:SJ05684_c05430"/>
<dbReference type="InterPro" id="IPR036412">
    <property type="entry name" value="HAD-like_sf"/>
</dbReference>
<proteinExistence type="predicted"/>
<dbReference type="CDD" id="cd02603">
    <property type="entry name" value="HAD_sEH-N_like"/>
    <property type="match status" value="1"/>
</dbReference>
<organism evidence="1 2">
    <name type="scientific">Sinorhizobium sojae CCBAU 05684</name>
    <dbReference type="NCBI Taxonomy" id="716928"/>
    <lineage>
        <taxon>Bacteria</taxon>
        <taxon>Pseudomonadati</taxon>
        <taxon>Pseudomonadota</taxon>
        <taxon>Alphaproteobacteria</taxon>
        <taxon>Hyphomicrobiales</taxon>
        <taxon>Rhizobiaceae</taxon>
        <taxon>Sinorhizobium/Ensifer group</taxon>
        <taxon>Sinorhizobium</taxon>
    </lineage>
</organism>
<dbReference type="RefSeq" id="WP_034852273.1">
    <property type="nucleotide sequence ID" value="NZ_AJQT01000017.1"/>
</dbReference>
<dbReference type="SUPFAM" id="SSF56784">
    <property type="entry name" value="HAD-like"/>
    <property type="match status" value="1"/>
</dbReference>
<protein>
    <submittedName>
        <fullName evidence="1">Hydrolase</fullName>
    </submittedName>
</protein>
<keyword evidence="1" id="KW-0378">Hydrolase</keyword>
<dbReference type="STRING" id="716928.GCA_000261485_00947"/>
<dbReference type="SFLD" id="SFLDS00003">
    <property type="entry name" value="Haloacid_Dehalogenase"/>
    <property type="match status" value="1"/>
</dbReference>
<dbReference type="Proteomes" id="UP000217211">
    <property type="component" value="Chromosome"/>
</dbReference>
<reference evidence="1 2" key="1">
    <citation type="submission" date="2017-08" db="EMBL/GenBank/DDBJ databases">
        <title>Multipartite genome sequences of Sinorhizobium species nodulating soybeans.</title>
        <authorList>
            <person name="Tian C.F."/>
        </authorList>
    </citation>
    <scope>NUCLEOTIDE SEQUENCE [LARGE SCALE GENOMIC DNA]</scope>
    <source>
        <strain evidence="1 2">CCBAU 05684</strain>
    </source>
</reference>
<dbReference type="OrthoDB" id="9807742at2"/>
<dbReference type="InterPro" id="IPR023214">
    <property type="entry name" value="HAD_sf"/>
</dbReference>
<dbReference type="Gene3D" id="1.10.150.240">
    <property type="entry name" value="Putative phosphatase, domain 2"/>
    <property type="match status" value="1"/>
</dbReference>
<dbReference type="GO" id="GO:0016787">
    <property type="term" value="F:hydrolase activity"/>
    <property type="evidence" value="ECO:0007669"/>
    <property type="project" value="UniProtKB-KW"/>
</dbReference>
<evidence type="ECO:0000313" key="1">
    <source>
        <dbReference type="EMBL" id="ASY62009.1"/>
    </source>
</evidence>
<dbReference type="SFLD" id="SFLDG01129">
    <property type="entry name" value="C1.5:_HAD__Beta-PGM__Phosphata"/>
    <property type="match status" value="1"/>
</dbReference>
<gene>
    <name evidence="1" type="ORF">SJ05684_c05430</name>
</gene>
<dbReference type="EMBL" id="CP023067">
    <property type="protein sequence ID" value="ASY62009.1"/>
    <property type="molecule type" value="Genomic_DNA"/>
</dbReference>
<evidence type="ECO:0000313" key="2">
    <source>
        <dbReference type="Proteomes" id="UP000217211"/>
    </source>
</evidence>
<keyword evidence="2" id="KW-1185">Reference proteome</keyword>
<dbReference type="PANTHER" id="PTHR43611:SF3">
    <property type="entry name" value="FLAVIN MONONUCLEOTIDE HYDROLASE 1, CHLOROPLATIC"/>
    <property type="match status" value="1"/>
</dbReference>
<sequence>MSSVEIRHIVFDIGKVLIHYDPQIPYLRLIPDEAERNWFFANVCTHDWNVEQDRGRSWEEAETLLMQTHPEREEHIRAFRRHWHEMVPHAYTGTVALLESLVAEGRDVTMLTNFASDTFREAQKRFPFLTLPRGVTVSGDVGLIKPDIEIYRTHARTFGLDPAATIFIDDSMPNVEGARAAGWQAVHFAGAQKLRADLAAYGLLPVGDIPGVAAATASPQGSAADQPR</sequence>
<dbReference type="Gene3D" id="3.40.50.1000">
    <property type="entry name" value="HAD superfamily/HAD-like"/>
    <property type="match status" value="1"/>
</dbReference>
<dbReference type="PANTHER" id="PTHR43611">
    <property type="entry name" value="ALPHA-D-GLUCOSE 1-PHOSPHATE PHOSPHATASE"/>
    <property type="match status" value="1"/>
</dbReference>